<dbReference type="OrthoDB" id="3946220at2759"/>
<evidence type="ECO:0000256" key="4">
    <source>
        <dbReference type="SAM" id="MobiDB-lite"/>
    </source>
</evidence>
<dbReference type="STRING" id="236234.A0A1J9R975"/>
<dbReference type="InterPro" id="IPR014001">
    <property type="entry name" value="Helicase_ATP-bd"/>
</dbReference>
<evidence type="ECO:0000313" key="7">
    <source>
        <dbReference type="Proteomes" id="UP000183809"/>
    </source>
</evidence>
<evidence type="ECO:0000256" key="1">
    <source>
        <dbReference type="ARBA" id="ARBA00022741"/>
    </source>
</evidence>
<gene>
    <name evidence="6" type="ORF">BKCO1_5000224</name>
</gene>
<dbReference type="PROSITE" id="PS51192">
    <property type="entry name" value="HELICASE_ATP_BIND_1"/>
    <property type="match status" value="1"/>
</dbReference>
<organism evidence="6 7">
    <name type="scientific">Diplodia corticola</name>
    <dbReference type="NCBI Taxonomy" id="236234"/>
    <lineage>
        <taxon>Eukaryota</taxon>
        <taxon>Fungi</taxon>
        <taxon>Dikarya</taxon>
        <taxon>Ascomycota</taxon>
        <taxon>Pezizomycotina</taxon>
        <taxon>Dothideomycetes</taxon>
        <taxon>Dothideomycetes incertae sedis</taxon>
        <taxon>Botryosphaeriales</taxon>
        <taxon>Botryosphaeriaceae</taxon>
        <taxon>Diplodia</taxon>
    </lineage>
</organism>
<comment type="caution">
    <text evidence="6">The sequence shown here is derived from an EMBL/GenBank/DDBJ whole genome shotgun (WGS) entry which is preliminary data.</text>
</comment>
<proteinExistence type="predicted"/>
<dbReference type="Gene3D" id="3.40.50.10810">
    <property type="entry name" value="Tandem AAA-ATPase domain"/>
    <property type="match status" value="1"/>
</dbReference>
<protein>
    <submittedName>
        <fullName evidence="6">Dna repair</fullName>
    </submittedName>
</protein>
<reference evidence="6 7" key="1">
    <citation type="submission" date="2016-10" db="EMBL/GenBank/DDBJ databases">
        <title>Proteomics and genomics reveal pathogen-plant mechanisms compatible with a hemibiotrophic lifestyle of Diplodia corticola.</title>
        <authorList>
            <person name="Fernandes I."/>
            <person name="De Jonge R."/>
            <person name="Van De Peer Y."/>
            <person name="Devreese B."/>
            <person name="Alves A."/>
            <person name="Esteves A.C."/>
        </authorList>
    </citation>
    <scope>NUCLEOTIDE SEQUENCE [LARGE SCALE GENOMIC DNA]</scope>
    <source>
        <strain evidence="6 7">CBS 112549</strain>
    </source>
</reference>
<dbReference type="EMBL" id="MNUE01000005">
    <property type="protein sequence ID" value="OJD38094.1"/>
    <property type="molecule type" value="Genomic_DNA"/>
</dbReference>
<evidence type="ECO:0000256" key="2">
    <source>
        <dbReference type="ARBA" id="ARBA00022801"/>
    </source>
</evidence>
<feature type="region of interest" description="Disordered" evidence="4">
    <location>
        <begin position="1069"/>
        <end position="1096"/>
    </location>
</feature>
<dbReference type="AlphaFoldDB" id="A0A1J9R975"/>
<feature type="compositionally biased region" description="Basic and acidic residues" evidence="4">
    <location>
        <begin position="1"/>
        <end position="13"/>
    </location>
</feature>
<dbReference type="InterPro" id="IPR000330">
    <property type="entry name" value="SNF2_N"/>
</dbReference>
<keyword evidence="2" id="KW-0378">Hydrolase</keyword>
<evidence type="ECO:0000313" key="6">
    <source>
        <dbReference type="EMBL" id="OJD38094.1"/>
    </source>
</evidence>
<dbReference type="SUPFAM" id="SSF52540">
    <property type="entry name" value="P-loop containing nucleoside triphosphate hydrolases"/>
    <property type="match status" value="2"/>
</dbReference>
<dbReference type="Pfam" id="PF00176">
    <property type="entry name" value="SNF2-rel_dom"/>
    <property type="match status" value="1"/>
</dbReference>
<dbReference type="PANTHER" id="PTHR10799">
    <property type="entry name" value="SNF2/RAD54 HELICASE FAMILY"/>
    <property type="match status" value="1"/>
</dbReference>
<name>A0A1J9R975_9PEZI</name>
<dbReference type="InterPro" id="IPR027417">
    <property type="entry name" value="P-loop_NTPase"/>
</dbReference>
<sequence length="1096" mass="123737">MPPKKAGDVERKKTASGQAENDVIEDITNTFEDGDGERLPSTAEERAQAQVKAFLSGASGLSALRKFSMPADLFPPGSKRAAMLKEYNSQDVYSAEGLLEWQIDTIDHVLTLDDSLPVQCNASGRPGSRLVISKKDKKKGTPRKTLTLSEQLRDEIAAAERKTSAAMLLSDDDEFDVQRHFQVAAAFAGSDSQTGLNIEDSRLLLGMTSTAKHSHDASLDMCSTTTLDIPSWKFLDLQVTGAAWMLQHSLGYVPNYVLPSQEAAAKEVYDSLRSLPSYGGVLADVTGTGKTSTAGLFMTAFAKHMAETTDGNHRPILLLTMGSYLFDQWSSFLYQYFPGLDLILGHGDKPGPGPLRGQWVSKAAMQAAPLELSEWPPNLRHVFDQSDPRASRTVLLVPYDTWAVRSLDKEWVPVTDDNKHKAVFVPKFEEERVAVYESRYTGVFSAVIADEGHKLRHEDTLVHRSVKFLESPIHWFLTATPQLNDASDIVGLLALLWPKVKKTISQDATDEQAKWLDAQEDAQRPWEIFDAVQELEPSNKLRNIVMDPNRVWPLLRQDTATISRYFTYIRERIFCQRSTASSIPWTREEGSRMQSLGGLMPEHKVTTVEVSYNSSEAGEAQYLHRLFAREYAEALETPVLNKTKKSRARDSDNRFPPIVRAVRRLNIVASSTLVSRLDLSMSNKGFDTLVEDMRGYRSKDHDIDWFIRETRRPGDITPITTRRERLKYLCWGSPKLRLLLRQVRDVVLHQKSKLLVTEDTPIVAWFFELVLQFFHVKTYVLHSDLSSNDRRELIQNFNSKESDLSCLIIMYGVPSLGINMHGAAHHAFVATGAINAGMEMQAWGRLVRISQKHQVNIVRCQTANSHDQYRDSQQLYNQKLILATASYSTEMRELLVTLLNEGNAEVKALHKSPIAELLRRGEEQLRLFGEEDQTTSNDMECEESGQLLAKTAKDNFDVAPNRMGGKTVASFRQEIRKMNSTEREKLDQRIMKFELMLRLDPDRVYHPVDLEDMDIHDRALVLLHRARFGQAHENVRLTPHIHYDALHPNLAGVIEGRVLDFEHGLLEAQRQRRPSRAEASASRVPPTPRPSGSAEK</sequence>
<keyword evidence="1" id="KW-0547">Nucleotide-binding</keyword>
<dbReference type="InterPro" id="IPR038718">
    <property type="entry name" value="SNF2-like_sf"/>
</dbReference>
<evidence type="ECO:0000259" key="5">
    <source>
        <dbReference type="PROSITE" id="PS51192"/>
    </source>
</evidence>
<dbReference type="InterPro" id="IPR049730">
    <property type="entry name" value="SNF2/RAD54-like_C"/>
</dbReference>
<dbReference type="Gene3D" id="3.40.50.300">
    <property type="entry name" value="P-loop containing nucleotide triphosphate hydrolases"/>
    <property type="match status" value="1"/>
</dbReference>
<evidence type="ECO:0000256" key="3">
    <source>
        <dbReference type="ARBA" id="ARBA00022840"/>
    </source>
</evidence>
<dbReference type="GO" id="GO:0005524">
    <property type="term" value="F:ATP binding"/>
    <property type="evidence" value="ECO:0007669"/>
    <property type="project" value="InterPro"/>
</dbReference>
<accession>A0A1J9R975</accession>
<dbReference type="Proteomes" id="UP000183809">
    <property type="component" value="Unassembled WGS sequence"/>
</dbReference>
<dbReference type="GO" id="GO:0016787">
    <property type="term" value="F:hydrolase activity"/>
    <property type="evidence" value="ECO:0007669"/>
    <property type="project" value="UniProtKB-KW"/>
</dbReference>
<dbReference type="RefSeq" id="XP_020134122.1">
    <property type="nucleotide sequence ID" value="XM_020276817.1"/>
</dbReference>
<dbReference type="GeneID" id="31017078"/>
<keyword evidence="3" id="KW-0067">ATP-binding</keyword>
<keyword evidence="7" id="KW-1185">Reference proteome</keyword>
<dbReference type="CDD" id="cd18793">
    <property type="entry name" value="SF2_C_SNF"/>
    <property type="match status" value="1"/>
</dbReference>
<feature type="region of interest" description="Disordered" evidence="4">
    <location>
        <begin position="1"/>
        <end position="25"/>
    </location>
</feature>
<feature type="domain" description="Helicase ATP-binding" evidence="5">
    <location>
        <begin position="271"/>
        <end position="499"/>
    </location>
</feature>